<name>A0A0P6HYJ6_9CRUS</name>
<organism evidence="1">
    <name type="scientific">Daphnia magna</name>
    <dbReference type="NCBI Taxonomy" id="35525"/>
    <lineage>
        <taxon>Eukaryota</taxon>
        <taxon>Metazoa</taxon>
        <taxon>Ecdysozoa</taxon>
        <taxon>Arthropoda</taxon>
        <taxon>Crustacea</taxon>
        <taxon>Branchiopoda</taxon>
        <taxon>Diplostraca</taxon>
        <taxon>Cladocera</taxon>
        <taxon>Anomopoda</taxon>
        <taxon>Daphniidae</taxon>
        <taxon>Daphnia</taxon>
    </lineage>
</organism>
<dbReference type="InterPro" id="IPR011009">
    <property type="entry name" value="Kinase-like_dom_sf"/>
</dbReference>
<sequence>MFSSATKINVISNSPVSIFCLFVFGFLLYRSERNKEIAVTAKSKKAKRKKNMSVDVSDESSITAEWLESILHLYYSTNGRDLLDGPKDDEVDNGDVVIRKDEAGQTISVKQFQVRPGCDEGENLLSDLLAIDVTVCRNGSMPEEELHLMAKLLSQDPFCRHFILEAGFDVREIHFYTTLMPALTQFCGGHGGGHEPWPVPSCFYAKYRQGSDSVLVLDNMKASGFHVTEFHLGLSLDQAIAAARSIARIHASVLAYRLRLGVDLGQAFPFLFRPEAAAESYQQLLERGLPQLATFLHTADRPELHAVLAKLHKMRPRAKETIANLLRPASPIATLTHTDFWCNNLLFRRKATDGATAAAGNDQTDNSRAAPVECSILDWQMATYSRPTNDLALLLVTSVSGEVRRKRTGHILDAYWNRFCETTTSLGLDVEGQLNYSRRELETEFQQSLLLAVLLGIGSVDLAIGHQATEERLCEVLIDLSNEKVF</sequence>
<dbReference type="SUPFAM" id="SSF56112">
    <property type="entry name" value="Protein kinase-like (PK-like)"/>
    <property type="match status" value="1"/>
</dbReference>
<dbReference type="Pfam" id="PF02958">
    <property type="entry name" value="EcKL"/>
    <property type="match status" value="1"/>
</dbReference>
<dbReference type="InterPro" id="IPR004119">
    <property type="entry name" value="EcKL"/>
</dbReference>
<dbReference type="InterPro" id="IPR015897">
    <property type="entry name" value="CHK_kinase-like"/>
</dbReference>
<dbReference type="PANTHER" id="PTHR11012">
    <property type="entry name" value="PROTEIN KINASE-LIKE DOMAIN-CONTAINING"/>
    <property type="match status" value="1"/>
</dbReference>
<protein>
    <submittedName>
        <fullName evidence="1">Juvenile hormone-inducible protein</fullName>
    </submittedName>
</protein>
<dbReference type="AlphaFoldDB" id="A0A0P6HYJ6"/>
<dbReference type="Gene3D" id="3.90.1200.10">
    <property type="match status" value="1"/>
</dbReference>
<dbReference type="SMART" id="SM00587">
    <property type="entry name" value="CHK"/>
    <property type="match status" value="1"/>
</dbReference>
<proteinExistence type="predicted"/>
<reference evidence="1" key="1">
    <citation type="submission" date="2015-10" db="EMBL/GenBank/DDBJ databases">
        <title>EvidentialGene: Evidence-directed Construction of Complete mRNA Transcriptomes without Genomes.</title>
        <authorList>
            <person name="Gilbert D.G."/>
        </authorList>
    </citation>
    <scope>NUCLEOTIDE SEQUENCE</scope>
</reference>
<accession>A0A0P6HYJ6</accession>
<evidence type="ECO:0000313" key="1">
    <source>
        <dbReference type="EMBL" id="JAN82832.1"/>
    </source>
</evidence>
<dbReference type="PANTHER" id="PTHR11012:SF58">
    <property type="entry name" value="CHK KINASE-LIKE DOMAIN-CONTAINING PROTEIN"/>
    <property type="match status" value="1"/>
</dbReference>
<dbReference type="OrthoDB" id="191037at2759"/>
<dbReference type="EMBL" id="GDIQ01011905">
    <property type="protein sequence ID" value="JAN82832.1"/>
    <property type="molecule type" value="Transcribed_RNA"/>
</dbReference>